<organism evidence="1 2">
    <name type="scientific">Babesia caballi</name>
    <dbReference type="NCBI Taxonomy" id="5871"/>
    <lineage>
        <taxon>Eukaryota</taxon>
        <taxon>Sar</taxon>
        <taxon>Alveolata</taxon>
        <taxon>Apicomplexa</taxon>
        <taxon>Aconoidasida</taxon>
        <taxon>Piroplasmida</taxon>
        <taxon>Babesiidae</taxon>
        <taxon>Babesia</taxon>
    </lineage>
</organism>
<gene>
    <name evidence="1" type="ORF">BcabD6B2_37050</name>
</gene>
<dbReference type="EMBL" id="BPLF01000003">
    <property type="protein sequence ID" value="GIX64270.1"/>
    <property type="molecule type" value="Genomic_DNA"/>
</dbReference>
<keyword evidence="2" id="KW-1185">Reference proteome</keyword>
<evidence type="ECO:0000313" key="1">
    <source>
        <dbReference type="EMBL" id="GIX64270.1"/>
    </source>
</evidence>
<reference evidence="1 2" key="1">
    <citation type="submission" date="2021-06" db="EMBL/GenBank/DDBJ databases">
        <title>Genome sequence of Babesia caballi.</title>
        <authorList>
            <person name="Yamagishi J."/>
            <person name="Kidaka T."/>
            <person name="Ochi A."/>
        </authorList>
    </citation>
    <scope>NUCLEOTIDE SEQUENCE [LARGE SCALE GENOMIC DNA]</scope>
    <source>
        <strain evidence="1">USDA-D6B2</strain>
    </source>
</reference>
<dbReference type="AlphaFoldDB" id="A0AAV4LWJ5"/>
<sequence>MIRHLLQHVIKIRLEAVGQLLDIILTLDRTNIFHLIQNLLNAITEATANLPKLRRNRIKRILKRRLATAHTFFARLDGITELRIVLQLRMIMPQHPQERRNEHQHGVPQTLQRNVGYRNTFVCYKFSTTLRIIPNELLQSLGQILDKFTTGTIQSLNDLPNLCTKIGIRPFNTLM</sequence>
<dbReference type="Proteomes" id="UP001497744">
    <property type="component" value="Unassembled WGS sequence"/>
</dbReference>
<comment type="caution">
    <text evidence="1">The sequence shown here is derived from an EMBL/GenBank/DDBJ whole genome shotgun (WGS) entry which is preliminary data.</text>
</comment>
<accession>A0AAV4LWJ5</accession>
<name>A0AAV4LWJ5_BABCB</name>
<evidence type="ECO:0000313" key="2">
    <source>
        <dbReference type="Proteomes" id="UP001497744"/>
    </source>
</evidence>
<protein>
    <submittedName>
        <fullName evidence="1">Uncharacterized protein</fullName>
    </submittedName>
</protein>
<dbReference type="GeneID" id="94195751"/>
<proteinExistence type="predicted"/>
<dbReference type="RefSeq" id="XP_067716339.1">
    <property type="nucleotide sequence ID" value="XM_067860238.1"/>
</dbReference>